<accession>A0A397PD42</accession>
<dbReference type="InterPro" id="IPR010982">
    <property type="entry name" value="Lambda_DNA-bd_dom_sf"/>
</dbReference>
<dbReference type="Gene3D" id="1.10.260.40">
    <property type="entry name" value="lambda repressor-like DNA-binding domains"/>
    <property type="match status" value="1"/>
</dbReference>
<sequence length="86" mass="9622">MTLLERAHPEDIKAVIRKRYRSLAAFERAEGLARESVSEVLRGRPSARTAAAIERVLREQAKEAESIIPVPTNIAVALHRHNAEAR</sequence>
<evidence type="ECO:0000313" key="7">
    <source>
        <dbReference type="Proteomes" id="UP000266568"/>
    </source>
</evidence>
<dbReference type="EMBL" id="QXDC01000003">
    <property type="protein sequence ID" value="RIA44084.1"/>
    <property type="molecule type" value="Genomic_DNA"/>
</dbReference>
<evidence type="ECO:0000256" key="3">
    <source>
        <dbReference type="ARBA" id="ARBA00023125"/>
    </source>
</evidence>
<comment type="caution">
    <text evidence="6">The sequence shown here is derived from an EMBL/GenBank/DDBJ whole genome shotgun (WGS) entry which is preliminary data.</text>
</comment>
<dbReference type="GO" id="GO:0003677">
    <property type="term" value="F:DNA binding"/>
    <property type="evidence" value="ECO:0007669"/>
    <property type="project" value="UniProtKB-KW"/>
</dbReference>
<proteinExistence type="inferred from homology"/>
<evidence type="ECO:0000256" key="4">
    <source>
        <dbReference type="ARBA" id="ARBA00023163"/>
    </source>
</evidence>
<dbReference type="OrthoDB" id="531446at2"/>
<keyword evidence="4" id="KW-0804">Transcription</keyword>
<dbReference type="RefSeq" id="WP_119035848.1">
    <property type="nucleotide sequence ID" value="NZ_QXDC01000003.1"/>
</dbReference>
<protein>
    <submittedName>
        <fullName evidence="6">Winged helix-turn-helix DNA-binding protein</fullName>
    </submittedName>
</protein>
<organism evidence="6 7">
    <name type="scientific">Hephaestia caeni</name>
    <dbReference type="NCBI Taxonomy" id="645617"/>
    <lineage>
        <taxon>Bacteria</taxon>
        <taxon>Pseudomonadati</taxon>
        <taxon>Pseudomonadota</taxon>
        <taxon>Alphaproteobacteria</taxon>
        <taxon>Sphingomonadales</taxon>
        <taxon>Sphingomonadaceae</taxon>
        <taxon>Hephaestia</taxon>
    </lineage>
</organism>
<evidence type="ECO:0000256" key="2">
    <source>
        <dbReference type="ARBA" id="ARBA00023015"/>
    </source>
</evidence>
<keyword evidence="3 6" id="KW-0238">DNA-binding</keyword>
<comment type="similarity">
    <text evidence="1">Belongs to the ner transcriptional regulatory family.</text>
</comment>
<feature type="domain" description="Ner winged helix-turn-helix DNA-binding" evidence="5">
    <location>
        <begin position="8"/>
        <end position="63"/>
    </location>
</feature>
<reference evidence="6 7" key="1">
    <citation type="submission" date="2018-08" db="EMBL/GenBank/DDBJ databases">
        <title>Genomic Encyclopedia of Type Strains, Phase IV (KMG-IV): sequencing the most valuable type-strain genomes for metagenomic binning, comparative biology and taxonomic classification.</title>
        <authorList>
            <person name="Goeker M."/>
        </authorList>
    </citation>
    <scope>NUCLEOTIDE SEQUENCE [LARGE SCALE GENOMIC DNA]</scope>
    <source>
        <strain evidence="6 7">DSM 25527</strain>
    </source>
</reference>
<dbReference type="InterPro" id="IPR038722">
    <property type="entry name" value="Ner_HTH_dom"/>
</dbReference>
<evidence type="ECO:0000259" key="5">
    <source>
        <dbReference type="Pfam" id="PF13693"/>
    </source>
</evidence>
<evidence type="ECO:0000313" key="6">
    <source>
        <dbReference type="EMBL" id="RIA44084.1"/>
    </source>
</evidence>
<keyword evidence="7" id="KW-1185">Reference proteome</keyword>
<keyword evidence="2" id="KW-0805">Transcription regulation</keyword>
<evidence type="ECO:0000256" key="1">
    <source>
        <dbReference type="ARBA" id="ARBA00006157"/>
    </source>
</evidence>
<name>A0A397PD42_9SPHN</name>
<dbReference type="Pfam" id="PF13693">
    <property type="entry name" value="HTH_35"/>
    <property type="match status" value="1"/>
</dbReference>
<gene>
    <name evidence="6" type="ORF">DFR49_2321</name>
</gene>
<dbReference type="Proteomes" id="UP000266568">
    <property type="component" value="Unassembled WGS sequence"/>
</dbReference>
<dbReference type="AlphaFoldDB" id="A0A397PD42"/>